<sequence>MNDMDHEAVEDSSNPVNQPLMETTAVVPKELNINSRVSTNNSFSSAPQKQQPILAKIQFEALSPMKSLCQSTLQLMLCIDRPLPRLDSVTNQNLPNTSLALSSNDIKRNQHPVQSESLFKDAGSSEKHFQPINPASVDDTPRVTSDGSGLRLSGMKLPKLQSNSFNGNATSSVVNVNALASTDRTNILLSNKDNREVLNKPSSLQQVNDSKERKSLRPHQLLQLFTPEKDIEQTDSKGQTLQIAHFLLQPIEI</sequence>
<keyword evidence="3" id="KW-1185">Reference proteome</keyword>
<proteinExistence type="predicted"/>
<dbReference type="Proteomes" id="UP001385951">
    <property type="component" value="Unassembled WGS sequence"/>
</dbReference>
<organism evidence="2 3">
    <name type="scientific">Cerrena zonata</name>
    <dbReference type="NCBI Taxonomy" id="2478898"/>
    <lineage>
        <taxon>Eukaryota</taxon>
        <taxon>Fungi</taxon>
        <taxon>Dikarya</taxon>
        <taxon>Basidiomycota</taxon>
        <taxon>Agaricomycotina</taxon>
        <taxon>Agaricomycetes</taxon>
        <taxon>Polyporales</taxon>
        <taxon>Cerrenaceae</taxon>
        <taxon>Cerrena</taxon>
    </lineage>
</organism>
<reference evidence="2 3" key="1">
    <citation type="submission" date="2022-09" db="EMBL/GenBank/DDBJ databases">
        <authorList>
            <person name="Palmer J.M."/>
        </authorList>
    </citation>
    <scope>NUCLEOTIDE SEQUENCE [LARGE SCALE GENOMIC DNA]</scope>
    <source>
        <strain evidence="2 3">DSM 7382</strain>
    </source>
</reference>
<gene>
    <name evidence="2" type="ORF">QCA50_009451</name>
</gene>
<comment type="caution">
    <text evidence="2">The sequence shown here is derived from an EMBL/GenBank/DDBJ whole genome shotgun (WGS) entry which is preliminary data.</text>
</comment>
<name>A0AAW0G1D3_9APHY</name>
<accession>A0AAW0G1D3</accession>
<feature type="region of interest" description="Disordered" evidence="1">
    <location>
        <begin position="130"/>
        <end position="151"/>
    </location>
</feature>
<evidence type="ECO:0000313" key="2">
    <source>
        <dbReference type="EMBL" id="KAK7687563.1"/>
    </source>
</evidence>
<evidence type="ECO:0000313" key="3">
    <source>
        <dbReference type="Proteomes" id="UP001385951"/>
    </source>
</evidence>
<protein>
    <submittedName>
        <fullName evidence="2">Uncharacterized protein</fullName>
    </submittedName>
</protein>
<dbReference type="AlphaFoldDB" id="A0AAW0G1D3"/>
<dbReference type="EMBL" id="JASBNA010000013">
    <property type="protein sequence ID" value="KAK7687563.1"/>
    <property type="molecule type" value="Genomic_DNA"/>
</dbReference>
<evidence type="ECO:0000256" key="1">
    <source>
        <dbReference type="SAM" id="MobiDB-lite"/>
    </source>
</evidence>